<reference evidence="4" key="1">
    <citation type="submission" date="2018-06" db="EMBL/GenBank/DDBJ databases">
        <title>Genome assembly of Danube salmon.</title>
        <authorList>
            <person name="Macqueen D.J."/>
            <person name="Gundappa M.K."/>
        </authorList>
    </citation>
    <scope>NUCLEOTIDE SEQUENCE [LARGE SCALE GENOMIC DNA]</scope>
</reference>
<dbReference type="Proteomes" id="UP000314982">
    <property type="component" value="Unassembled WGS sequence"/>
</dbReference>
<accession>A0A4W5K6M1</accession>
<dbReference type="InterPro" id="IPR050938">
    <property type="entry name" value="Collagen_Structural_Proteins"/>
</dbReference>
<proteinExistence type="predicted"/>
<evidence type="ECO:0000256" key="1">
    <source>
        <dbReference type="ARBA" id="ARBA00022737"/>
    </source>
</evidence>
<evidence type="ECO:0000256" key="2">
    <source>
        <dbReference type="SAM" id="MobiDB-lite"/>
    </source>
</evidence>
<dbReference type="GeneTree" id="ENSGT00940000157678"/>
<dbReference type="Pfam" id="PF01391">
    <property type="entry name" value="Collagen"/>
    <property type="match status" value="1"/>
</dbReference>
<reference evidence="3" key="2">
    <citation type="submission" date="2025-08" db="UniProtKB">
        <authorList>
            <consortium name="Ensembl"/>
        </authorList>
    </citation>
    <scope>IDENTIFICATION</scope>
</reference>
<evidence type="ECO:0000313" key="3">
    <source>
        <dbReference type="Ensembl" id="ENSHHUP00000006130.1"/>
    </source>
</evidence>
<evidence type="ECO:0008006" key="5">
    <source>
        <dbReference type="Google" id="ProtNLM"/>
    </source>
</evidence>
<dbReference type="InterPro" id="IPR008160">
    <property type="entry name" value="Collagen"/>
</dbReference>
<organism evidence="3 4">
    <name type="scientific">Hucho hucho</name>
    <name type="common">huchen</name>
    <dbReference type="NCBI Taxonomy" id="62062"/>
    <lineage>
        <taxon>Eukaryota</taxon>
        <taxon>Metazoa</taxon>
        <taxon>Chordata</taxon>
        <taxon>Craniata</taxon>
        <taxon>Vertebrata</taxon>
        <taxon>Euteleostomi</taxon>
        <taxon>Actinopterygii</taxon>
        <taxon>Neopterygii</taxon>
        <taxon>Teleostei</taxon>
        <taxon>Protacanthopterygii</taxon>
        <taxon>Salmoniformes</taxon>
        <taxon>Salmonidae</taxon>
        <taxon>Salmoninae</taxon>
        <taxon>Hucho</taxon>
    </lineage>
</organism>
<feature type="region of interest" description="Disordered" evidence="2">
    <location>
        <begin position="80"/>
        <end position="145"/>
    </location>
</feature>
<evidence type="ECO:0000313" key="4">
    <source>
        <dbReference type="Proteomes" id="UP000314982"/>
    </source>
</evidence>
<reference evidence="3" key="3">
    <citation type="submission" date="2025-09" db="UniProtKB">
        <authorList>
            <consortium name="Ensembl"/>
        </authorList>
    </citation>
    <scope>IDENTIFICATION</scope>
</reference>
<dbReference type="PANTHER" id="PTHR37456:SF3">
    <property type="entry name" value="COLLAGEN ALPHA-1(XXV) CHAIN"/>
    <property type="match status" value="1"/>
</dbReference>
<dbReference type="PANTHER" id="PTHR37456">
    <property type="entry name" value="SI:CH211-266K2.1"/>
    <property type="match status" value="1"/>
</dbReference>
<dbReference type="Ensembl" id="ENSHHUT00000006313.1">
    <property type="protein sequence ID" value="ENSHHUP00000006130.1"/>
    <property type="gene ID" value="ENSHHUG00000003778.1"/>
</dbReference>
<protein>
    <recommendedName>
        <fullName evidence="5">Collagen IV NC1 domain-containing protein</fullName>
    </recommendedName>
</protein>
<name>A0A4W5K6M1_9TELE</name>
<sequence length="145" mass="14972">CVTRFLCIDFGREKPASAHCAKPSTRTNAQERHKWHGTRHTLFTEPVVPASSLVFQGCSGSSCGGNCDCSGVKGEKGEWGFPGLQGNMGFPGMQGNEGPAGPMGPKGEYGDSGTPGMKGTRGSNGLSGFPGNPGLPVRSVNSCKP</sequence>
<keyword evidence="1" id="KW-0677">Repeat</keyword>
<dbReference type="AlphaFoldDB" id="A0A4W5K6M1"/>
<keyword evidence="4" id="KW-1185">Reference proteome</keyword>